<keyword evidence="7" id="KW-1185">Reference proteome</keyword>
<dbReference type="InterPro" id="IPR046372">
    <property type="entry name" value="PARG_cat_C"/>
</dbReference>
<evidence type="ECO:0000313" key="6">
    <source>
        <dbReference type="EMBL" id="KAH0886624.1"/>
    </source>
</evidence>
<comment type="similarity">
    <text evidence="1">Belongs to the poly(ADP-ribose) glycohydrolase family.</text>
</comment>
<dbReference type="InterPro" id="IPR007724">
    <property type="entry name" value="Poly_GlycHdrlase"/>
</dbReference>
<dbReference type="PANTHER" id="PTHR12837:SF0">
    <property type="entry name" value="POLY(ADP-RIBOSE) GLYCOHYDROLASE"/>
    <property type="match status" value="1"/>
</dbReference>
<reference evidence="6 7" key="1">
    <citation type="submission" date="2021-05" db="EMBL/GenBank/DDBJ databases">
        <title>Genome Assembly of Synthetic Allotetraploid Brassica napus Reveals Homoeologous Exchanges between Subgenomes.</title>
        <authorList>
            <person name="Davis J.T."/>
        </authorList>
    </citation>
    <scope>NUCLEOTIDE SEQUENCE [LARGE SCALE GENOMIC DNA]</scope>
    <source>
        <strain evidence="7">cv. Da-Ae</strain>
        <tissue evidence="6">Seedling</tissue>
    </source>
</reference>
<evidence type="ECO:0000256" key="3">
    <source>
        <dbReference type="ARBA" id="ARBA00022801"/>
    </source>
</evidence>
<dbReference type="Pfam" id="PF20811">
    <property type="entry name" value="PARG_cat_N"/>
    <property type="match status" value="2"/>
</dbReference>
<gene>
    <name evidence="6" type="ORF">HID58_062720</name>
</gene>
<name>A0ABQ8A274_BRANA</name>
<evidence type="ECO:0000256" key="2">
    <source>
        <dbReference type="ARBA" id="ARBA00012255"/>
    </source>
</evidence>
<organism evidence="6 7">
    <name type="scientific">Brassica napus</name>
    <name type="common">Rape</name>
    <dbReference type="NCBI Taxonomy" id="3708"/>
    <lineage>
        <taxon>Eukaryota</taxon>
        <taxon>Viridiplantae</taxon>
        <taxon>Streptophyta</taxon>
        <taxon>Embryophyta</taxon>
        <taxon>Tracheophyta</taxon>
        <taxon>Spermatophyta</taxon>
        <taxon>Magnoliopsida</taxon>
        <taxon>eudicotyledons</taxon>
        <taxon>Gunneridae</taxon>
        <taxon>Pentapetalae</taxon>
        <taxon>rosids</taxon>
        <taxon>malvids</taxon>
        <taxon>Brassicales</taxon>
        <taxon>Brassicaceae</taxon>
        <taxon>Brassiceae</taxon>
        <taxon>Brassica</taxon>
    </lineage>
</organism>
<dbReference type="EMBL" id="JAGKQM010000014">
    <property type="protein sequence ID" value="KAH0886624.1"/>
    <property type="molecule type" value="Genomic_DNA"/>
</dbReference>
<feature type="domain" description="PARG catalytic Macro" evidence="4">
    <location>
        <begin position="826"/>
        <end position="1002"/>
    </location>
</feature>
<proteinExistence type="inferred from homology"/>
<dbReference type="Proteomes" id="UP000824890">
    <property type="component" value="Unassembled WGS sequence"/>
</dbReference>
<dbReference type="Pfam" id="PF05028">
    <property type="entry name" value="PARG_cat_C"/>
    <property type="match status" value="2"/>
</dbReference>
<evidence type="ECO:0000256" key="1">
    <source>
        <dbReference type="ARBA" id="ARBA00009545"/>
    </source>
</evidence>
<accession>A0ABQ8A274</accession>
<protein>
    <recommendedName>
        <fullName evidence="2">poly(ADP-ribose) glycohydrolase</fullName>
        <ecNumber evidence="2">3.2.1.143</ecNumber>
    </recommendedName>
</protein>
<feature type="domain" description="PARG catalytic Macro" evidence="4">
    <location>
        <begin position="268"/>
        <end position="529"/>
    </location>
</feature>
<evidence type="ECO:0000259" key="4">
    <source>
        <dbReference type="Pfam" id="PF05028"/>
    </source>
</evidence>
<dbReference type="EC" id="3.2.1.143" evidence="2"/>
<feature type="domain" description="PARG helical" evidence="5">
    <location>
        <begin position="663"/>
        <end position="794"/>
    </location>
</feature>
<evidence type="ECO:0000313" key="7">
    <source>
        <dbReference type="Proteomes" id="UP000824890"/>
    </source>
</evidence>
<feature type="domain" description="PARG helical" evidence="5">
    <location>
        <begin position="121"/>
        <end position="250"/>
    </location>
</feature>
<dbReference type="PANTHER" id="PTHR12837">
    <property type="entry name" value="POLY ADP-RIBOSE GLYCOHYDROLASE"/>
    <property type="match status" value="1"/>
</dbReference>
<dbReference type="InterPro" id="IPR048362">
    <property type="entry name" value="PARG_helical"/>
</dbReference>
<evidence type="ECO:0000259" key="5">
    <source>
        <dbReference type="Pfam" id="PF20811"/>
    </source>
</evidence>
<sequence>MLTSSFSPSGGRNLSQKRFAYSFQDQARSENPKMESRDDLNSILPYLPLLIRSSSLYWPPRVVEALKAMSEGPSHSRVDSGEVLWQAISDMRQSLSLSARLLSPSAPQGYALLFDELIHGRESKRWFDEIIPALARLLLQLPSLLEMHFQKADDVVSGVKTGLRLLAPQQAGVVFLSQELIGALLACGFFCLFPVSNRGAKDLSVINFDNLFASLYESYSESHESKIRCIMHYFERVCSCMPTGTVSFERKILPAEYPNSSTTAPDADFWSKSDISLCAFKVHSSGLIEDQSDNALEVDFANKYLGGGSLNRGCVQEEIRFMINPELIAGMLFLPRMDDNEAIEIVGAERFSCYTGYASSFRFAGDYIDKKTVDAFKRRRTRIVAIDALCAPKMRHFKDICLLREINKALCGFLIQRKSWQHQNKGDNEIQLASNDEDSGLLHTETSTSHGAALDDAETNRQKQASNFVRDVEGSDCMDHEAVGVATGNWGCGVFGGDPELKAMIQWLAASRARRPFISYYTFGAQALENLDQVTKWILSHDWTVGDLWNMMLEYSAQRLYKQTHLGFFSWLLPSLCEKDGEEGISWVYLPLVAQSSSLAWPPSVEQELQTISEGPTKSMVNSGEVLASHITNMRKSLSLDACDLSPNPLLQGYATFFDKKISREESAKFFGEVVPALCGLLLQLPSMLETHYQNADHVLDGVTSGLRLLAPQEAGVVFLSQELIAALLACSFFCLFPEADRRSKHLQSINFDDLIWFPFMSYCSKRENKIRCLLHYFERVCQCMPTGFVSFERKVLPRGHKHNPHYVSYPDAEYWAKSTTPLCSVEEEIRFVINPELIAGMIFLPRMDVNEAIEIVGVERFSRYTGYGPSFQYAGDYTDEKDFDAFKRRKTRVIAIDALPNPGSTQYKPERLLREINKAFSGYLHQCKHQAGPPPSSAVESSKRWCMDDHEEKIGVATGNWGCGVFGGDPEVKIMLQWLAISQSGRPFMSYYTFGLQALQNVNQVIERIGLQEMKVGELWSKLVEYSAERFIAPISIDGSDESRLNQVSEVKNGGNCEDEPIKVPGDPCNSDRLCDLKSEKVFEVDNVKGKEHINCWSWLFICFSLSHYHVEN</sequence>
<keyword evidence="3" id="KW-0378">Hydrolase</keyword>
<comment type="caution">
    <text evidence="6">The sequence shown here is derived from an EMBL/GenBank/DDBJ whole genome shotgun (WGS) entry which is preliminary data.</text>
</comment>